<reference evidence="2 3" key="1">
    <citation type="submission" date="2019-05" db="EMBL/GenBank/DDBJ databases">
        <title>Mikania micrantha, genome provides insights into the molecular mechanism of rapid growth.</title>
        <authorList>
            <person name="Liu B."/>
        </authorList>
    </citation>
    <scope>NUCLEOTIDE SEQUENCE [LARGE SCALE GENOMIC DNA]</scope>
    <source>
        <strain evidence="2">NLD-2019</strain>
        <tissue evidence="2">Leaf</tissue>
    </source>
</reference>
<protein>
    <submittedName>
        <fullName evidence="2">Uncharacterized protein</fullName>
    </submittedName>
</protein>
<evidence type="ECO:0000313" key="2">
    <source>
        <dbReference type="EMBL" id="KAD4888727.1"/>
    </source>
</evidence>
<feature type="compositionally biased region" description="Basic and acidic residues" evidence="1">
    <location>
        <begin position="152"/>
        <end position="173"/>
    </location>
</feature>
<dbReference type="Proteomes" id="UP000326396">
    <property type="component" value="Linkage Group LG19"/>
</dbReference>
<dbReference type="AlphaFoldDB" id="A0A5N6NKH9"/>
<feature type="region of interest" description="Disordered" evidence="1">
    <location>
        <begin position="130"/>
        <end position="173"/>
    </location>
</feature>
<organism evidence="2 3">
    <name type="scientific">Mikania micrantha</name>
    <name type="common">bitter vine</name>
    <dbReference type="NCBI Taxonomy" id="192012"/>
    <lineage>
        <taxon>Eukaryota</taxon>
        <taxon>Viridiplantae</taxon>
        <taxon>Streptophyta</taxon>
        <taxon>Embryophyta</taxon>
        <taxon>Tracheophyta</taxon>
        <taxon>Spermatophyta</taxon>
        <taxon>Magnoliopsida</taxon>
        <taxon>eudicotyledons</taxon>
        <taxon>Gunneridae</taxon>
        <taxon>Pentapetalae</taxon>
        <taxon>asterids</taxon>
        <taxon>campanulids</taxon>
        <taxon>Asterales</taxon>
        <taxon>Asteraceae</taxon>
        <taxon>Asteroideae</taxon>
        <taxon>Heliantheae alliance</taxon>
        <taxon>Eupatorieae</taxon>
        <taxon>Mikania</taxon>
    </lineage>
</organism>
<proteinExistence type="predicted"/>
<sequence length="173" mass="19433">MQDHYGGLAKMAHIGQLAHVKNKETLLYPSHPTPTKKMGKRRGKWRQDSSMLAPGEQTKANGCFKDHTSSPSNNRPLVLVELGGLEEASPMTRTVTSTTAIMAGHSRQNEALNAQQRAFNARYETINSRSAWSRRNNGRNKEAGDLSLDQRIGTDQKRRQDTYQREGEDVLEK</sequence>
<feature type="region of interest" description="Disordered" evidence="1">
    <location>
        <begin position="27"/>
        <end position="48"/>
    </location>
</feature>
<comment type="caution">
    <text evidence="2">The sequence shown here is derived from an EMBL/GenBank/DDBJ whole genome shotgun (WGS) entry which is preliminary data.</text>
</comment>
<evidence type="ECO:0000256" key="1">
    <source>
        <dbReference type="SAM" id="MobiDB-lite"/>
    </source>
</evidence>
<name>A0A5N6NKH9_9ASTR</name>
<accession>A0A5N6NKH9</accession>
<keyword evidence="3" id="KW-1185">Reference proteome</keyword>
<gene>
    <name evidence="2" type="ORF">E3N88_20800</name>
</gene>
<dbReference type="EMBL" id="SZYD01000011">
    <property type="protein sequence ID" value="KAD4888727.1"/>
    <property type="molecule type" value="Genomic_DNA"/>
</dbReference>
<evidence type="ECO:0000313" key="3">
    <source>
        <dbReference type="Proteomes" id="UP000326396"/>
    </source>
</evidence>